<gene>
    <name evidence="1" type="ORF">Vadar_019444</name>
</gene>
<keyword evidence="2" id="KW-1185">Reference proteome</keyword>
<organism evidence="1 2">
    <name type="scientific">Vaccinium darrowii</name>
    <dbReference type="NCBI Taxonomy" id="229202"/>
    <lineage>
        <taxon>Eukaryota</taxon>
        <taxon>Viridiplantae</taxon>
        <taxon>Streptophyta</taxon>
        <taxon>Embryophyta</taxon>
        <taxon>Tracheophyta</taxon>
        <taxon>Spermatophyta</taxon>
        <taxon>Magnoliopsida</taxon>
        <taxon>eudicotyledons</taxon>
        <taxon>Gunneridae</taxon>
        <taxon>Pentapetalae</taxon>
        <taxon>asterids</taxon>
        <taxon>Ericales</taxon>
        <taxon>Ericaceae</taxon>
        <taxon>Vaccinioideae</taxon>
        <taxon>Vaccinieae</taxon>
        <taxon>Vaccinium</taxon>
    </lineage>
</organism>
<dbReference type="Proteomes" id="UP000828048">
    <property type="component" value="Chromosome 7"/>
</dbReference>
<accession>A0ACB7Y9B7</accession>
<protein>
    <submittedName>
        <fullName evidence="1">Uncharacterized protein</fullName>
    </submittedName>
</protein>
<proteinExistence type="predicted"/>
<name>A0ACB7Y9B7_9ERIC</name>
<evidence type="ECO:0000313" key="1">
    <source>
        <dbReference type="EMBL" id="KAH7849544.1"/>
    </source>
</evidence>
<sequence>MSMSDSAMSSQGGDYRRQLTRDRLLYDMLRSTKAWGLEINMEVLEDINRRRQPLPTMDAIYFIQPTKENVAMFLSDMTGRAPRYQKAFVFFSSPVPRELMDLEDLAIDSQVHCADFTLARLPGQAE</sequence>
<evidence type="ECO:0000313" key="2">
    <source>
        <dbReference type="Proteomes" id="UP000828048"/>
    </source>
</evidence>
<comment type="caution">
    <text evidence="1">The sequence shown here is derived from an EMBL/GenBank/DDBJ whole genome shotgun (WGS) entry which is preliminary data.</text>
</comment>
<dbReference type="EMBL" id="CM037157">
    <property type="protein sequence ID" value="KAH7849544.1"/>
    <property type="molecule type" value="Genomic_DNA"/>
</dbReference>
<reference evidence="1 2" key="1">
    <citation type="journal article" date="2021" name="Hortic Res">
        <title>High-quality reference genome and annotation aids understanding of berry development for evergreen blueberry (Vaccinium darrowii).</title>
        <authorList>
            <person name="Yu J."/>
            <person name="Hulse-Kemp A.M."/>
            <person name="Babiker E."/>
            <person name="Staton M."/>
        </authorList>
    </citation>
    <scope>NUCLEOTIDE SEQUENCE [LARGE SCALE GENOMIC DNA]</scope>
    <source>
        <strain evidence="2">cv. NJ 8807/NJ 8810</strain>
        <tissue evidence="1">Young leaf</tissue>
    </source>
</reference>